<proteinExistence type="predicted"/>
<accession>A0A8H7V407</accession>
<dbReference type="AlphaFoldDB" id="A0A8H7V407"/>
<gene>
    <name evidence="1" type="ORF">INT47_011977</name>
</gene>
<evidence type="ECO:0000313" key="2">
    <source>
        <dbReference type="Proteomes" id="UP000603453"/>
    </source>
</evidence>
<dbReference type="EMBL" id="JAEPRD010000042">
    <property type="protein sequence ID" value="KAG2204682.1"/>
    <property type="molecule type" value="Genomic_DNA"/>
</dbReference>
<keyword evidence="2" id="KW-1185">Reference proteome</keyword>
<sequence>MFRNCSSTGQNYPVKASNKVLEVAVSFKSTIRDFVDNNDDNKIMKVRSTGMLRNGNHLFIGEVVKIDAPTIFEYALWCERGTCDKIQTPKPVRRFKLLCLLRL</sequence>
<protein>
    <submittedName>
        <fullName evidence="1">Uncharacterized protein</fullName>
    </submittedName>
</protein>
<evidence type="ECO:0000313" key="1">
    <source>
        <dbReference type="EMBL" id="KAG2204682.1"/>
    </source>
</evidence>
<dbReference type="Proteomes" id="UP000603453">
    <property type="component" value="Unassembled WGS sequence"/>
</dbReference>
<reference evidence="1" key="1">
    <citation type="submission" date="2020-12" db="EMBL/GenBank/DDBJ databases">
        <title>Metabolic potential, ecology and presence of endohyphal bacteria is reflected in genomic diversity of Mucoromycotina.</title>
        <authorList>
            <person name="Muszewska A."/>
            <person name="Okrasinska A."/>
            <person name="Steczkiewicz K."/>
            <person name="Drgas O."/>
            <person name="Orlowska M."/>
            <person name="Perlinska-Lenart U."/>
            <person name="Aleksandrzak-Piekarczyk T."/>
            <person name="Szatraj K."/>
            <person name="Zielenkiewicz U."/>
            <person name="Pilsyk S."/>
            <person name="Malc E."/>
            <person name="Mieczkowski P."/>
            <person name="Kruszewska J.S."/>
            <person name="Biernat P."/>
            <person name="Pawlowska J."/>
        </authorList>
    </citation>
    <scope>NUCLEOTIDE SEQUENCE</scope>
    <source>
        <strain evidence="1">WA0000017839</strain>
    </source>
</reference>
<organism evidence="1 2">
    <name type="scientific">Mucor saturninus</name>
    <dbReference type="NCBI Taxonomy" id="64648"/>
    <lineage>
        <taxon>Eukaryota</taxon>
        <taxon>Fungi</taxon>
        <taxon>Fungi incertae sedis</taxon>
        <taxon>Mucoromycota</taxon>
        <taxon>Mucoromycotina</taxon>
        <taxon>Mucoromycetes</taxon>
        <taxon>Mucorales</taxon>
        <taxon>Mucorineae</taxon>
        <taxon>Mucoraceae</taxon>
        <taxon>Mucor</taxon>
    </lineage>
</organism>
<name>A0A8H7V407_9FUNG</name>
<comment type="caution">
    <text evidence="1">The sequence shown here is derived from an EMBL/GenBank/DDBJ whole genome shotgun (WGS) entry which is preliminary data.</text>
</comment>